<keyword evidence="2" id="KW-1133">Transmembrane helix</keyword>
<dbReference type="EMBL" id="QRUY01000003">
    <property type="protein sequence ID" value="RGS09960.1"/>
    <property type="molecule type" value="Genomic_DNA"/>
</dbReference>
<evidence type="ECO:0000313" key="7">
    <source>
        <dbReference type="Proteomes" id="UP000260780"/>
    </source>
</evidence>
<keyword evidence="2" id="KW-0472">Membrane</keyword>
<feature type="transmembrane region" description="Helical" evidence="2">
    <location>
        <begin position="102"/>
        <end position="118"/>
    </location>
</feature>
<evidence type="ECO:0000313" key="3">
    <source>
        <dbReference type="EMBL" id="RGK58496.1"/>
    </source>
</evidence>
<feature type="transmembrane region" description="Helical" evidence="2">
    <location>
        <begin position="138"/>
        <end position="156"/>
    </location>
</feature>
<dbReference type="AlphaFoldDB" id="A0A3E4N7Z5"/>
<dbReference type="PANTHER" id="PTHR20992">
    <property type="entry name" value="AT15442P-RELATED"/>
    <property type="match status" value="1"/>
</dbReference>
<sequence length="452" mass="50650">MELGNKRKFLLRKFFNEYLDLNRSKEDEQLTVDAIRSGVEFKGTNLWVLIFATFIASLGLNVNSTAVIIGAMLISPLMGPIMGVGLSIGLNDFELMKRSLKSYLVATLFSVTTATIYFSFTPLDEVQSELLARTSPTIYDVFIALVGGLAGIVALATKEKGNVIPGVAIATALMPPLCTAGFGIATGNLLYFLGAFYLYFINSVFISLATYIGVRVMHFQRKQFVDKAREKLVKRYIIWITIGTMCPAVYLTYNIVRETFYQSAANHFIAEELQFPDSQILSREISYDKREIKVVFVGKEVSKDQIAAAQHRLADYNLSKTNLVVFQGMGDGSAVDISNIKSMVMEDFYRNSEKRLKEQDEEINTLRKQLADFSGSDWMGKQLGQELKVLFPEIKTLSVSKSLRLSVDSSRIDTLTYAIIDCQRVPDSKSRDKIVKWLKAKTGDAHLQLIVE</sequence>
<evidence type="ECO:0000256" key="2">
    <source>
        <dbReference type="SAM" id="Phobius"/>
    </source>
</evidence>
<dbReference type="Pfam" id="PF04087">
    <property type="entry name" value="DUF389"/>
    <property type="match status" value="1"/>
</dbReference>
<keyword evidence="1" id="KW-0175">Coiled coil</keyword>
<dbReference type="EMBL" id="QRHQ01000018">
    <property type="protein sequence ID" value="RHF89864.1"/>
    <property type="molecule type" value="Genomic_DNA"/>
</dbReference>
<proteinExistence type="predicted"/>
<feature type="transmembrane region" description="Helical" evidence="2">
    <location>
        <begin position="235"/>
        <end position="253"/>
    </location>
</feature>
<dbReference type="EMBL" id="QSTF01000001">
    <property type="protein sequence ID" value="RGM43205.1"/>
    <property type="molecule type" value="Genomic_DNA"/>
</dbReference>
<dbReference type="STRING" id="310297.BHV76_10860"/>
<evidence type="ECO:0000313" key="10">
    <source>
        <dbReference type="Proteomes" id="UP000285750"/>
    </source>
</evidence>
<feature type="transmembrane region" description="Helical" evidence="2">
    <location>
        <begin position="190"/>
        <end position="214"/>
    </location>
</feature>
<feature type="transmembrane region" description="Helical" evidence="2">
    <location>
        <begin position="46"/>
        <end position="62"/>
    </location>
</feature>
<accession>A0A3E4N7Z5</accession>
<comment type="caution">
    <text evidence="3">The sequence shown here is derived from an EMBL/GenBank/DDBJ whole genome shotgun (WGS) entry which is preliminary data.</text>
</comment>
<gene>
    <name evidence="6" type="ORF">DW653_10095</name>
    <name evidence="5" type="ORF">DWY14_02340</name>
    <name evidence="4" type="ORF">DXC17_00350</name>
    <name evidence="3" type="ORF">DXD04_00945</name>
</gene>
<dbReference type="Proteomes" id="UP000285750">
    <property type="component" value="Unassembled WGS sequence"/>
</dbReference>
<dbReference type="PANTHER" id="PTHR20992:SF9">
    <property type="entry name" value="AT15442P-RELATED"/>
    <property type="match status" value="1"/>
</dbReference>
<keyword evidence="8" id="KW-1185">Reference proteome</keyword>
<dbReference type="EMBL" id="QSQT01000001">
    <property type="protein sequence ID" value="RGK58496.1"/>
    <property type="molecule type" value="Genomic_DNA"/>
</dbReference>
<feature type="transmembrane region" description="Helical" evidence="2">
    <location>
        <begin position="163"/>
        <end position="184"/>
    </location>
</feature>
<dbReference type="RefSeq" id="WP_117670079.1">
    <property type="nucleotide sequence ID" value="NZ_CABOGR010000001.1"/>
</dbReference>
<dbReference type="NCBIfam" id="TIGR00341">
    <property type="entry name" value="TIGR00341 family protein"/>
    <property type="match status" value="1"/>
</dbReference>
<evidence type="ECO:0000256" key="1">
    <source>
        <dbReference type="SAM" id="Coils"/>
    </source>
</evidence>
<keyword evidence="2" id="KW-0812">Transmembrane</keyword>
<name>A0A3E4N7Z5_9BACT</name>
<evidence type="ECO:0000313" key="5">
    <source>
        <dbReference type="EMBL" id="RGS09960.1"/>
    </source>
</evidence>
<evidence type="ECO:0000313" key="4">
    <source>
        <dbReference type="EMBL" id="RGM43205.1"/>
    </source>
</evidence>
<dbReference type="Proteomes" id="UP000283485">
    <property type="component" value="Unassembled WGS sequence"/>
</dbReference>
<dbReference type="Proteomes" id="UP000260862">
    <property type="component" value="Unassembled WGS sequence"/>
</dbReference>
<feature type="transmembrane region" description="Helical" evidence="2">
    <location>
        <begin position="68"/>
        <end position="90"/>
    </location>
</feature>
<evidence type="ECO:0000313" key="9">
    <source>
        <dbReference type="Proteomes" id="UP000283485"/>
    </source>
</evidence>
<evidence type="ECO:0000313" key="8">
    <source>
        <dbReference type="Proteomes" id="UP000260862"/>
    </source>
</evidence>
<organism evidence="3 8">
    <name type="scientific">Phocaeicola plebeius</name>
    <dbReference type="NCBI Taxonomy" id="310297"/>
    <lineage>
        <taxon>Bacteria</taxon>
        <taxon>Pseudomonadati</taxon>
        <taxon>Bacteroidota</taxon>
        <taxon>Bacteroidia</taxon>
        <taxon>Bacteroidales</taxon>
        <taxon>Bacteroidaceae</taxon>
        <taxon>Phocaeicola</taxon>
    </lineage>
</organism>
<protein>
    <submittedName>
        <fullName evidence="3">TIGR00341 family protein</fullName>
    </submittedName>
</protein>
<evidence type="ECO:0000313" key="6">
    <source>
        <dbReference type="EMBL" id="RHF89864.1"/>
    </source>
</evidence>
<feature type="coiled-coil region" evidence="1">
    <location>
        <begin position="349"/>
        <end position="376"/>
    </location>
</feature>
<reference evidence="7 8" key="1">
    <citation type="submission" date="2018-08" db="EMBL/GenBank/DDBJ databases">
        <title>A genome reference for cultivated species of the human gut microbiota.</title>
        <authorList>
            <person name="Zou Y."/>
            <person name="Xue W."/>
            <person name="Luo G."/>
        </authorList>
    </citation>
    <scope>NUCLEOTIDE SEQUENCE [LARGE SCALE GENOMIC DNA]</scope>
    <source>
        <strain evidence="5 10">AF24-16AC</strain>
        <strain evidence="6 9">AM23-23</strain>
        <strain evidence="4 7">OM08-14</strain>
        <strain evidence="3 8">TF10-3AC</strain>
    </source>
</reference>
<dbReference type="Proteomes" id="UP000260780">
    <property type="component" value="Unassembled WGS sequence"/>
</dbReference>
<dbReference type="InterPro" id="IPR005240">
    <property type="entry name" value="DUF389"/>
</dbReference>